<gene>
    <name evidence="2" type="ORF">METZ01_LOCUS149433</name>
</gene>
<evidence type="ECO:0000256" key="1">
    <source>
        <dbReference type="SAM" id="MobiDB-lite"/>
    </source>
</evidence>
<proteinExistence type="predicted"/>
<sequence>MAHHSRSRCPRQDEGLLHPSQDSFGTNGHLTTNLGYLKVYLRKANAPAGLVK</sequence>
<accession>A0A382A5C9</accession>
<evidence type="ECO:0000313" key="2">
    <source>
        <dbReference type="EMBL" id="SVA96579.1"/>
    </source>
</evidence>
<dbReference type="EMBL" id="UINC01023927">
    <property type="protein sequence ID" value="SVA96579.1"/>
    <property type="molecule type" value="Genomic_DNA"/>
</dbReference>
<dbReference type="AlphaFoldDB" id="A0A382A5C9"/>
<feature type="region of interest" description="Disordered" evidence="1">
    <location>
        <begin position="1"/>
        <end position="28"/>
    </location>
</feature>
<organism evidence="2">
    <name type="scientific">marine metagenome</name>
    <dbReference type="NCBI Taxonomy" id="408172"/>
    <lineage>
        <taxon>unclassified sequences</taxon>
        <taxon>metagenomes</taxon>
        <taxon>ecological metagenomes</taxon>
    </lineage>
</organism>
<reference evidence="2" key="1">
    <citation type="submission" date="2018-05" db="EMBL/GenBank/DDBJ databases">
        <authorList>
            <person name="Lanie J.A."/>
            <person name="Ng W.-L."/>
            <person name="Kazmierczak K.M."/>
            <person name="Andrzejewski T.M."/>
            <person name="Davidsen T.M."/>
            <person name="Wayne K.J."/>
            <person name="Tettelin H."/>
            <person name="Glass J.I."/>
            <person name="Rusch D."/>
            <person name="Podicherti R."/>
            <person name="Tsui H.-C.T."/>
            <person name="Winkler M.E."/>
        </authorList>
    </citation>
    <scope>NUCLEOTIDE SEQUENCE</scope>
</reference>
<name>A0A382A5C9_9ZZZZ</name>
<protein>
    <submittedName>
        <fullName evidence="2">Uncharacterized protein</fullName>
    </submittedName>
</protein>